<reference evidence="1 2" key="1">
    <citation type="journal article" date="2019" name="Int. J. Syst. Evol. Microbiol.">
        <title>The Global Catalogue of Microorganisms (GCM) 10K type strain sequencing project: providing services to taxonomists for standard genome sequencing and annotation.</title>
        <authorList>
            <consortium name="The Broad Institute Genomics Platform"/>
            <consortium name="The Broad Institute Genome Sequencing Center for Infectious Disease"/>
            <person name="Wu L."/>
            <person name="Ma J."/>
        </authorList>
    </citation>
    <scope>NUCLEOTIDE SEQUENCE [LARGE SCALE GENOMIC DNA]</scope>
    <source>
        <strain evidence="1 2">JCM 9383</strain>
    </source>
</reference>
<dbReference type="Pfam" id="PF16827">
    <property type="entry name" value="zf-HC3"/>
    <property type="match status" value="1"/>
</dbReference>
<dbReference type="Gene3D" id="2.30.30.990">
    <property type="entry name" value="Malonyl-[acyl-carrier protein] O-methyltransferase, zinc-finger motif"/>
    <property type="match status" value="1"/>
</dbReference>
<organism evidence="1 2">
    <name type="scientific">Saccharopolyspora taberi</name>
    <dbReference type="NCBI Taxonomy" id="60895"/>
    <lineage>
        <taxon>Bacteria</taxon>
        <taxon>Bacillati</taxon>
        <taxon>Actinomycetota</taxon>
        <taxon>Actinomycetes</taxon>
        <taxon>Pseudonocardiales</taxon>
        <taxon>Pseudonocardiaceae</taxon>
        <taxon>Saccharopolyspora</taxon>
    </lineage>
</organism>
<accession>A0ABN3VE90</accession>
<comment type="caution">
    <text evidence="1">The sequence shown here is derived from an EMBL/GenBank/DDBJ whole genome shotgun (WGS) entry which is preliminary data.</text>
</comment>
<protein>
    <recommendedName>
        <fullName evidence="3">Zinc-finger</fullName>
    </recommendedName>
</protein>
<sequence>MGMPQTSYRPHPFRWVPAEGQRHATTDRLAAGGWSDGEAVTMLCGESVEVDNSVEAWLWETCADCNAEAHRMARVPMVAAP</sequence>
<evidence type="ECO:0008006" key="3">
    <source>
        <dbReference type="Google" id="ProtNLM"/>
    </source>
</evidence>
<dbReference type="EMBL" id="BAAAUX010000014">
    <property type="protein sequence ID" value="GAA2796349.1"/>
    <property type="molecule type" value="Genomic_DNA"/>
</dbReference>
<dbReference type="Proteomes" id="UP001500979">
    <property type="component" value="Unassembled WGS sequence"/>
</dbReference>
<evidence type="ECO:0000313" key="2">
    <source>
        <dbReference type="Proteomes" id="UP001500979"/>
    </source>
</evidence>
<keyword evidence="2" id="KW-1185">Reference proteome</keyword>
<proteinExistence type="predicted"/>
<dbReference type="RefSeq" id="WP_344680820.1">
    <property type="nucleotide sequence ID" value="NZ_BAAAUX010000014.1"/>
</dbReference>
<evidence type="ECO:0000313" key="1">
    <source>
        <dbReference type="EMBL" id="GAA2796349.1"/>
    </source>
</evidence>
<dbReference type="InterPro" id="IPR031795">
    <property type="entry name" value="Zf-HC3"/>
</dbReference>
<gene>
    <name evidence="1" type="ORF">GCM10010470_34360</name>
</gene>
<name>A0ABN3VE90_9PSEU</name>